<dbReference type="EMBL" id="CP000860">
    <property type="protein sequence ID" value="ACA58667.1"/>
    <property type="molecule type" value="Genomic_DNA"/>
</dbReference>
<dbReference type="SUPFAM" id="SSF51735">
    <property type="entry name" value="NAD(P)-binding Rossmann-fold domains"/>
    <property type="match status" value="1"/>
</dbReference>
<dbReference type="InterPro" id="IPR036291">
    <property type="entry name" value="NAD(P)-bd_dom_sf"/>
</dbReference>
<dbReference type="InterPro" id="IPR019665">
    <property type="entry name" value="OxRdtase/DH_put_Rossmann_dom"/>
</dbReference>
<dbReference type="Gene3D" id="3.40.50.720">
    <property type="entry name" value="NAD(P)-binding Rossmann-like Domain"/>
    <property type="match status" value="1"/>
</dbReference>
<accession>B1I1N6</accession>
<feature type="domain" description="Putative oxidoreductase/dehydrogenase Rossmann-like" evidence="1">
    <location>
        <begin position="7"/>
        <end position="122"/>
    </location>
</feature>
<dbReference type="RefSeq" id="WP_012301261.1">
    <property type="nucleotide sequence ID" value="NC_010424.1"/>
</dbReference>
<name>B1I1N6_DESAP</name>
<reference evidence="3 4" key="2">
    <citation type="journal article" date="2008" name="Science">
        <title>Environmental genomics reveals a single-species ecosystem deep within Earth.</title>
        <authorList>
            <person name="Chivian D."/>
            <person name="Brodie E.L."/>
            <person name="Alm E.J."/>
            <person name="Culley D.E."/>
            <person name="Dehal P.S."/>
            <person name="Desantis T.Z."/>
            <person name="Gihring T.M."/>
            <person name="Lapidus A."/>
            <person name="Lin L.H."/>
            <person name="Lowry S.R."/>
            <person name="Moser D.P."/>
            <person name="Richardson P.M."/>
            <person name="Southam G."/>
            <person name="Wanger G."/>
            <person name="Pratt L.M."/>
            <person name="Andersen G.L."/>
            <person name="Hazen T.C."/>
            <person name="Brockman F.J."/>
            <person name="Arkin A.P."/>
            <person name="Onstott T.C."/>
        </authorList>
    </citation>
    <scope>NUCLEOTIDE SEQUENCE [LARGE SCALE GENOMIC DNA]</scope>
    <source>
        <strain evidence="3 4">MP104C</strain>
    </source>
</reference>
<dbReference type="InterPro" id="IPR018931">
    <property type="entry name" value="DUF2520"/>
</dbReference>
<proteinExistence type="predicted"/>
<dbReference type="SUPFAM" id="SSF48179">
    <property type="entry name" value="6-phosphogluconate dehydrogenase C-terminal domain-like"/>
    <property type="match status" value="1"/>
</dbReference>
<dbReference type="Proteomes" id="UP000008544">
    <property type="component" value="Chromosome"/>
</dbReference>
<keyword evidence="4" id="KW-1185">Reference proteome</keyword>
<dbReference type="Gene3D" id="1.10.1040.20">
    <property type="entry name" value="ProC-like, C-terminal domain"/>
    <property type="match status" value="1"/>
</dbReference>
<evidence type="ECO:0000259" key="2">
    <source>
        <dbReference type="Pfam" id="PF10728"/>
    </source>
</evidence>
<dbReference type="OrthoDB" id="9810755at2"/>
<dbReference type="PANTHER" id="PTHR40459:SF1">
    <property type="entry name" value="CONSERVED HYPOTHETICAL ALANINE AND LEUCINE RICH PROTEIN"/>
    <property type="match status" value="1"/>
</dbReference>
<sequence length="297" mass="31012">MPGDDRRVCIVGAGRVGSTLALALQRGGYRIVGVASRGEQSARRLGERLGCPFSVRPEQFTPNADVVLVTTSDREIAAVAARIQSRGGFTAGQLVAHTSGATPAEALAPAREAGAVVASIHPLQSFADADAALERLPGCYFGVEGDAAGVFRARRLVEDLGGVPLEVNAGDKALYHAAACVASNYLVAVIHLATELLGRCGWSRTDALKALGPLIDGTRENVRDFGVVGALTGPVVRNDRPTLEWHLAALTRLDAGYEGVYRALGVYTAGIAREQGALSASQARELASLFEGVLDRG</sequence>
<evidence type="ECO:0000313" key="4">
    <source>
        <dbReference type="Proteomes" id="UP000008544"/>
    </source>
</evidence>
<feature type="domain" description="DUF2520" evidence="2">
    <location>
        <begin position="139"/>
        <end position="266"/>
    </location>
</feature>
<evidence type="ECO:0000313" key="3">
    <source>
        <dbReference type="EMBL" id="ACA58667.1"/>
    </source>
</evidence>
<dbReference type="STRING" id="477974.Daud_0099"/>
<dbReference type="KEGG" id="dau:Daud_0099"/>
<reference evidence="4" key="1">
    <citation type="submission" date="2007-10" db="EMBL/GenBank/DDBJ databases">
        <title>Complete sequence of chromosome of Desulforudis audaxviator MP104C.</title>
        <authorList>
            <person name="Copeland A."/>
            <person name="Lucas S."/>
            <person name="Lapidus A."/>
            <person name="Barry K."/>
            <person name="Glavina del Rio T."/>
            <person name="Dalin E."/>
            <person name="Tice H."/>
            <person name="Bruce D."/>
            <person name="Pitluck S."/>
            <person name="Lowry S.R."/>
            <person name="Larimer F."/>
            <person name="Land M.L."/>
            <person name="Hauser L."/>
            <person name="Kyrpides N."/>
            <person name="Ivanova N.N."/>
            <person name="Richardson P."/>
        </authorList>
    </citation>
    <scope>NUCLEOTIDE SEQUENCE [LARGE SCALE GENOMIC DNA]</scope>
    <source>
        <strain evidence="4">MP104C</strain>
    </source>
</reference>
<dbReference type="InterPro" id="IPR037108">
    <property type="entry name" value="TM1727-like_C_sf"/>
</dbReference>
<gene>
    <name evidence="3" type="ordered locus">Daud_0099</name>
</gene>
<organism evidence="3 4">
    <name type="scientific">Desulforudis audaxviator (strain MP104C)</name>
    <dbReference type="NCBI Taxonomy" id="477974"/>
    <lineage>
        <taxon>Bacteria</taxon>
        <taxon>Bacillati</taxon>
        <taxon>Bacillota</taxon>
        <taxon>Clostridia</taxon>
        <taxon>Thermoanaerobacterales</taxon>
        <taxon>Candidatus Desulforudaceae</taxon>
        <taxon>Candidatus Desulforudis</taxon>
    </lineage>
</organism>
<dbReference type="HOGENOM" id="CLU_055635_1_0_9"/>
<dbReference type="AlphaFoldDB" id="B1I1N6"/>
<protein>
    <submittedName>
        <fullName evidence="3">Oxidoreductase domain protein</fullName>
    </submittedName>
</protein>
<dbReference type="Pfam" id="PF10728">
    <property type="entry name" value="DUF2520"/>
    <property type="match status" value="1"/>
</dbReference>
<dbReference type="InterPro" id="IPR008927">
    <property type="entry name" value="6-PGluconate_DH-like_C_sf"/>
</dbReference>
<dbReference type="eggNOG" id="COG5495">
    <property type="taxonomic scope" value="Bacteria"/>
</dbReference>
<evidence type="ECO:0000259" key="1">
    <source>
        <dbReference type="Pfam" id="PF10727"/>
    </source>
</evidence>
<dbReference type="PANTHER" id="PTHR40459">
    <property type="entry name" value="CONSERVED HYPOTHETICAL ALANINE AND LEUCINE RICH PROTEIN"/>
    <property type="match status" value="1"/>
</dbReference>
<dbReference type="Pfam" id="PF10727">
    <property type="entry name" value="Rossmann-like"/>
    <property type="match status" value="1"/>
</dbReference>